<keyword evidence="7" id="KW-1185">Reference proteome</keyword>
<dbReference type="InterPro" id="IPR004045">
    <property type="entry name" value="Glutathione_S-Trfase_N"/>
</dbReference>
<dbReference type="InterPro" id="IPR036282">
    <property type="entry name" value="Glutathione-S-Trfase_C_sf"/>
</dbReference>
<dbReference type="Pfam" id="PF00043">
    <property type="entry name" value="GST_C"/>
    <property type="match status" value="1"/>
</dbReference>
<reference evidence="6" key="2">
    <citation type="submission" date="2021-01" db="EMBL/GenBank/DDBJ databases">
        <authorList>
            <person name="Mieszkin S."/>
            <person name="Pouder E."/>
            <person name="Alain K."/>
        </authorList>
    </citation>
    <scope>NUCLEOTIDE SEQUENCE</scope>
    <source>
        <strain evidence="6">HW T2.11</strain>
    </source>
</reference>
<dbReference type="Proteomes" id="UP000708298">
    <property type="component" value="Unassembled WGS sequence"/>
</dbReference>
<dbReference type="Gene3D" id="3.40.30.10">
    <property type="entry name" value="Glutaredoxin"/>
    <property type="match status" value="1"/>
</dbReference>
<sequence length="217" mass="24090">MARNDIPAFLMIQILGKATSINVRKVLWTCAEIGLEFDRQDYGSGFARTDTAEFLALNPNGLVPVVIDAGGPLWESNTICRYLAANAGRVDLLPPDPRGRAHVEQWMDWQATELNPSWRTAFLGLVRLDPASADRSGIEASVRAWNKKMEILEHRLVVTGAYVAGANFTLADIVLGLSVNRWLSTPMDRPNYPAVDAYYQRLLQRPGFREHGANGIP</sequence>
<accession>A0A963YST6</accession>
<dbReference type="SUPFAM" id="SSF52833">
    <property type="entry name" value="Thioredoxin-like"/>
    <property type="match status" value="1"/>
</dbReference>
<comment type="similarity">
    <text evidence="1 3">Belongs to the GST superfamily.</text>
</comment>
<dbReference type="FunFam" id="3.40.30.10:FF:000039">
    <property type="entry name" value="Glutathione S-transferase domain"/>
    <property type="match status" value="1"/>
</dbReference>
<dbReference type="InterPro" id="IPR036249">
    <property type="entry name" value="Thioredoxin-like_sf"/>
</dbReference>
<dbReference type="CDD" id="cd03047">
    <property type="entry name" value="GST_N_2"/>
    <property type="match status" value="1"/>
</dbReference>
<keyword evidence="2" id="KW-0808">Transferase</keyword>
<evidence type="ECO:0000259" key="4">
    <source>
        <dbReference type="PROSITE" id="PS50404"/>
    </source>
</evidence>
<dbReference type="AlphaFoldDB" id="A0A963YST6"/>
<dbReference type="PANTHER" id="PTHR44051:SF19">
    <property type="entry name" value="DISULFIDE-BOND OXIDOREDUCTASE YFCG"/>
    <property type="match status" value="1"/>
</dbReference>
<proteinExistence type="inferred from homology"/>
<evidence type="ECO:0000256" key="3">
    <source>
        <dbReference type="RuleBase" id="RU003494"/>
    </source>
</evidence>
<feature type="domain" description="GST C-terminal" evidence="5">
    <location>
        <begin position="96"/>
        <end position="217"/>
    </location>
</feature>
<organism evidence="6 7">
    <name type="scientific">Acidisoma silvae</name>
    <dbReference type="NCBI Taxonomy" id="2802396"/>
    <lineage>
        <taxon>Bacteria</taxon>
        <taxon>Pseudomonadati</taxon>
        <taxon>Pseudomonadota</taxon>
        <taxon>Alphaproteobacteria</taxon>
        <taxon>Acetobacterales</taxon>
        <taxon>Acidocellaceae</taxon>
        <taxon>Acidisoma</taxon>
    </lineage>
</organism>
<dbReference type="RefSeq" id="WP_227321917.1">
    <property type="nucleotide sequence ID" value="NZ_JAESVB010000005.1"/>
</dbReference>
<dbReference type="InterPro" id="IPR040079">
    <property type="entry name" value="Glutathione_S-Trfase"/>
</dbReference>
<reference evidence="6" key="1">
    <citation type="journal article" date="2021" name="Microorganisms">
        <title>Acidisoma silvae sp. nov. and Acidisomacellulosilytica sp. nov., Two Acidophilic Bacteria Isolated from Decaying Wood, Hydrolyzing Cellulose and Producing Poly-3-hydroxybutyrate.</title>
        <authorList>
            <person name="Mieszkin S."/>
            <person name="Pouder E."/>
            <person name="Uroz S."/>
            <person name="Simon-Colin C."/>
            <person name="Alain K."/>
        </authorList>
    </citation>
    <scope>NUCLEOTIDE SEQUENCE</scope>
    <source>
        <strain evidence="6">HW T2.11</strain>
    </source>
</reference>
<dbReference type="InterPro" id="IPR010987">
    <property type="entry name" value="Glutathione-S-Trfase_C-like"/>
</dbReference>
<evidence type="ECO:0000313" key="7">
    <source>
        <dbReference type="Proteomes" id="UP000708298"/>
    </source>
</evidence>
<dbReference type="PROSITE" id="PS50404">
    <property type="entry name" value="GST_NTER"/>
    <property type="match status" value="1"/>
</dbReference>
<dbReference type="GO" id="GO:0016740">
    <property type="term" value="F:transferase activity"/>
    <property type="evidence" value="ECO:0007669"/>
    <property type="project" value="UniProtKB-KW"/>
</dbReference>
<dbReference type="Pfam" id="PF02798">
    <property type="entry name" value="GST_N"/>
    <property type="match status" value="1"/>
</dbReference>
<evidence type="ECO:0000256" key="2">
    <source>
        <dbReference type="ARBA" id="ARBA00022679"/>
    </source>
</evidence>
<dbReference type="Gene3D" id="1.20.1050.10">
    <property type="match status" value="1"/>
</dbReference>
<dbReference type="SFLD" id="SFLDS00019">
    <property type="entry name" value="Glutathione_Transferase_(cytos"/>
    <property type="match status" value="1"/>
</dbReference>
<dbReference type="PROSITE" id="PS50405">
    <property type="entry name" value="GST_CTER"/>
    <property type="match status" value="1"/>
</dbReference>
<evidence type="ECO:0000256" key="1">
    <source>
        <dbReference type="ARBA" id="ARBA00007409"/>
    </source>
</evidence>
<name>A0A963YST6_9PROT</name>
<dbReference type="EMBL" id="JAESVB010000005">
    <property type="protein sequence ID" value="MCB8876266.1"/>
    <property type="molecule type" value="Genomic_DNA"/>
</dbReference>
<dbReference type="SFLD" id="SFLDG01150">
    <property type="entry name" value="Main.1:_Beta-like"/>
    <property type="match status" value="1"/>
</dbReference>
<dbReference type="PANTHER" id="PTHR44051">
    <property type="entry name" value="GLUTATHIONE S-TRANSFERASE-RELATED"/>
    <property type="match status" value="1"/>
</dbReference>
<evidence type="ECO:0000259" key="5">
    <source>
        <dbReference type="PROSITE" id="PS50405"/>
    </source>
</evidence>
<dbReference type="SFLD" id="SFLDG00358">
    <property type="entry name" value="Main_(cytGST)"/>
    <property type="match status" value="1"/>
</dbReference>
<evidence type="ECO:0000313" key="6">
    <source>
        <dbReference type="EMBL" id="MCB8876266.1"/>
    </source>
</evidence>
<dbReference type="SUPFAM" id="SSF47616">
    <property type="entry name" value="GST C-terminal domain-like"/>
    <property type="match status" value="1"/>
</dbReference>
<comment type="caution">
    <text evidence="6">The sequence shown here is derived from an EMBL/GenBank/DDBJ whole genome shotgun (WGS) entry which is preliminary data.</text>
</comment>
<dbReference type="InterPro" id="IPR004046">
    <property type="entry name" value="GST_C"/>
</dbReference>
<gene>
    <name evidence="6" type="ORF">ASILVAE211_13825</name>
</gene>
<protein>
    <submittedName>
        <fullName evidence="6">Glutathione S-transferase</fullName>
    </submittedName>
</protein>
<feature type="domain" description="GST N-terminal" evidence="4">
    <location>
        <begin position="10"/>
        <end position="91"/>
    </location>
</feature>